<gene>
    <name evidence="1" type="ORF">L0P92_21110</name>
</gene>
<dbReference type="Pfam" id="PF15575">
    <property type="entry name" value="Imm49"/>
    <property type="match status" value="1"/>
</dbReference>
<accession>A0A9X1PZU6</accession>
<comment type="caution">
    <text evidence="1">The sequence shown here is derived from an EMBL/GenBank/DDBJ whole genome shotgun (WGS) entry which is preliminary data.</text>
</comment>
<dbReference type="RefSeq" id="WP_234764362.1">
    <property type="nucleotide sequence ID" value="NZ_JAKEIP010000086.1"/>
</dbReference>
<evidence type="ECO:0000313" key="1">
    <source>
        <dbReference type="EMBL" id="MCF1596048.1"/>
    </source>
</evidence>
<protein>
    <submittedName>
        <fullName evidence="1">Immunity 49 family protein</fullName>
    </submittedName>
</protein>
<dbReference type="InterPro" id="IPR029074">
    <property type="entry name" value="Imm49"/>
</dbReference>
<keyword evidence="2" id="KW-1185">Reference proteome</keyword>
<organism evidence="1 2">
    <name type="scientific">Streptomyces muensis</name>
    <dbReference type="NCBI Taxonomy" id="1077944"/>
    <lineage>
        <taxon>Bacteria</taxon>
        <taxon>Bacillati</taxon>
        <taxon>Actinomycetota</taxon>
        <taxon>Actinomycetes</taxon>
        <taxon>Kitasatosporales</taxon>
        <taxon>Streptomycetaceae</taxon>
        <taxon>Streptomyces</taxon>
    </lineage>
</organism>
<name>A0A9X1PZU6_STRM4</name>
<reference evidence="1" key="1">
    <citation type="submission" date="2022-01" db="EMBL/GenBank/DDBJ databases">
        <title>Draft Genome Sequences of Seven Type Strains of the Genus Streptomyces.</title>
        <authorList>
            <person name="Aziz S."/>
            <person name="Coretto E."/>
            <person name="Chronakova A."/>
            <person name="Sproer C."/>
            <person name="Huber K."/>
            <person name="Nouioui I."/>
            <person name="Gross H."/>
        </authorList>
    </citation>
    <scope>NUCLEOTIDE SEQUENCE</scope>
    <source>
        <strain evidence="1">DSM 103493</strain>
    </source>
</reference>
<sequence length="86" mass="9561">MGSLRHRHAGRLCPLRISQATTGSIEHRIGQWTRDEERALDTQGLVALGPLAMSCLAVQAGFTITVESEYLPKHLINGRWHDDVLT</sequence>
<proteinExistence type="predicted"/>
<dbReference type="Proteomes" id="UP001139384">
    <property type="component" value="Unassembled WGS sequence"/>
</dbReference>
<dbReference type="AlphaFoldDB" id="A0A9X1PZU6"/>
<dbReference type="EMBL" id="JAKEIP010000086">
    <property type="protein sequence ID" value="MCF1596048.1"/>
    <property type="molecule type" value="Genomic_DNA"/>
</dbReference>
<evidence type="ECO:0000313" key="2">
    <source>
        <dbReference type="Proteomes" id="UP001139384"/>
    </source>
</evidence>